<feature type="region of interest" description="Disordered" evidence="1">
    <location>
        <begin position="232"/>
        <end position="257"/>
    </location>
</feature>
<dbReference type="EMBL" id="JAEFCI010005986">
    <property type="protein sequence ID" value="KAG5459979.1"/>
    <property type="molecule type" value="Genomic_DNA"/>
</dbReference>
<dbReference type="InterPro" id="IPR001251">
    <property type="entry name" value="CRAL-TRIO_dom"/>
</dbReference>
<evidence type="ECO:0000313" key="3">
    <source>
        <dbReference type="EMBL" id="KAG5459979.1"/>
    </source>
</evidence>
<dbReference type="OrthoDB" id="75724at2759"/>
<dbReference type="SUPFAM" id="SSF52087">
    <property type="entry name" value="CRAL/TRIO domain"/>
    <property type="match status" value="1"/>
</dbReference>
<comment type="caution">
    <text evidence="3">The sequence shown here is derived from an EMBL/GenBank/DDBJ whole genome shotgun (WGS) entry which is preliminary data.</text>
</comment>
<dbReference type="AlphaFoldDB" id="A0A8H7ZVL4"/>
<feature type="compositionally biased region" description="Basic residues" evidence="1">
    <location>
        <begin position="243"/>
        <end position="257"/>
    </location>
</feature>
<sequence length="257" mass="26635">MVLFPSNLLLQTVWKVVKPFLDVTVVQKVVMFSPREYQAGLLSLVDKEHLLSEHGGSCAKRLAVDFAVEIPVANGGPTPVDGASAESEGDEVGTATIVADSEGPDEKLTPVAAEAEVDDVGITTIVADSEWQGDEITSVDAADCNVKKERPSQESAGSPTDHCSLSDPDSDVCLLSAVSDTTGAAAVAPESKAKTPAANALFAHIATAPAAPPELKPKSAAVEALSAVRDAAAAVGSGPKGKTTNKFRFWRKKSTVE</sequence>
<feature type="domain" description="CRAL-TRIO" evidence="2">
    <location>
        <begin position="1"/>
        <end position="62"/>
    </location>
</feature>
<dbReference type="Proteomes" id="UP000673691">
    <property type="component" value="Unassembled WGS sequence"/>
</dbReference>
<protein>
    <recommendedName>
        <fullName evidence="2">CRAL-TRIO domain-containing protein</fullName>
    </recommendedName>
</protein>
<evidence type="ECO:0000256" key="1">
    <source>
        <dbReference type="SAM" id="MobiDB-lite"/>
    </source>
</evidence>
<evidence type="ECO:0000313" key="4">
    <source>
        <dbReference type="Proteomes" id="UP000673691"/>
    </source>
</evidence>
<dbReference type="Pfam" id="PF00650">
    <property type="entry name" value="CRAL_TRIO"/>
    <property type="match status" value="1"/>
</dbReference>
<gene>
    <name evidence="3" type="ORF">BJ554DRAFT_8038</name>
</gene>
<name>A0A8H7ZVL4_9FUNG</name>
<dbReference type="PROSITE" id="PS50191">
    <property type="entry name" value="CRAL_TRIO"/>
    <property type="match status" value="1"/>
</dbReference>
<evidence type="ECO:0000259" key="2">
    <source>
        <dbReference type="PROSITE" id="PS50191"/>
    </source>
</evidence>
<proteinExistence type="predicted"/>
<dbReference type="InterPro" id="IPR036865">
    <property type="entry name" value="CRAL-TRIO_dom_sf"/>
</dbReference>
<organism evidence="3 4">
    <name type="scientific">Olpidium bornovanus</name>
    <dbReference type="NCBI Taxonomy" id="278681"/>
    <lineage>
        <taxon>Eukaryota</taxon>
        <taxon>Fungi</taxon>
        <taxon>Fungi incertae sedis</taxon>
        <taxon>Olpidiomycota</taxon>
        <taxon>Olpidiomycotina</taxon>
        <taxon>Olpidiomycetes</taxon>
        <taxon>Olpidiales</taxon>
        <taxon>Olpidiaceae</taxon>
        <taxon>Olpidium</taxon>
    </lineage>
</organism>
<reference evidence="3 4" key="1">
    <citation type="journal article" name="Sci. Rep.">
        <title>Genome-scale phylogenetic analyses confirm Olpidium as the closest living zoosporic fungus to the non-flagellated, terrestrial fungi.</title>
        <authorList>
            <person name="Chang Y."/>
            <person name="Rochon D."/>
            <person name="Sekimoto S."/>
            <person name="Wang Y."/>
            <person name="Chovatia M."/>
            <person name="Sandor L."/>
            <person name="Salamov A."/>
            <person name="Grigoriev I.V."/>
            <person name="Stajich J.E."/>
            <person name="Spatafora J.W."/>
        </authorList>
    </citation>
    <scope>NUCLEOTIDE SEQUENCE [LARGE SCALE GENOMIC DNA]</scope>
    <source>
        <strain evidence="3">S191</strain>
    </source>
</reference>
<accession>A0A8H7ZVL4</accession>
<dbReference type="Gene3D" id="3.40.525.10">
    <property type="entry name" value="CRAL-TRIO lipid binding domain"/>
    <property type="match status" value="1"/>
</dbReference>
<keyword evidence="4" id="KW-1185">Reference proteome</keyword>